<evidence type="ECO:0000256" key="1">
    <source>
        <dbReference type="ARBA" id="ARBA00004123"/>
    </source>
</evidence>
<keyword evidence="5" id="KW-0238">DNA-binding</keyword>
<dbReference type="AlphaFoldDB" id="A0A8C5B337"/>
<feature type="region of interest" description="Disordered" evidence="9">
    <location>
        <begin position="97"/>
        <end position="132"/>
    </location>
</feature>
<dbReference type="GO" id="GO:0016887">
    <property type="term" value="F:ATP hydrolysis activity"/>
    <property type="evidence" value="ECO:0007669"/>
    <property type="project" value="InterPro"/>
</dbReference>
<feature type="region of interest" description="Disordered" evidence="9">
    <location>
        <begin position="244"/>
        <end position="267"/>
    </location>
</feature>
<dbReference type="InterPro" id="IPR003593">
    <property type="entry name" value="AAA+_ATPase"/>
</dbReference>
<name>A0A8C5B337_GADMO</name>
<dbReference type="PANTHER" id="PTHR46765">
    <property type="entry name" value="P-LOOP CONTAINING NUCLEOSIDE TRIPHOSPHATE HYDROLASES SUPERFAMILY PROTEIN"/>
    <property type="match status" value="1"/>
</dbReference>
<keyword evidence="3" id="KW-0547">Nucleotide-binding</keyword>
<keyword evidence="2" id="KW-0235">DNA replication</keyword>
<evidence type="ECO:0000256" key="2">
    <source>
        <dbReference type="ARBA" id="ARBA00022705"/>
    </source>
</evidence>
<dbReference type="InterPro" id="IPR003959">
    <property type="entry name" value="ATPase_AAA_core"/>
</dbReference>
<feature type="compositionally biased region" description="Polar residues" evidence="9">
    <location>
        <begin position="117"/>
        <end position="131"/>
    </location>
</feature>
<evidence type="ECO:0000256" key="3">
    <source>
        <dbReference type="ARBA" id="ARBA00022741"/>
    </source>
</evidence>
<feature type="compositionally biased region" description="Polar residues" evidence="9">
    <location>
        <begin position="97"/>
        <end position="106"/>
    </location>
</feature>
<dbReference type="Gene3D" id="1.10.8.60">
    <property type="match status" value="1"/>
</dbReference>
<dbReference type="Pfam" id="PF00004">
    <property type="entry name" value="AAA"/>
    <property type="match status" value="1"/>
</dbReference>
<evidence type="ECO:0000256" key="10">
    <source>
        <dbReference type="SAM" id="Phobius"/>
    </source>
</evidence>
<sequence>MDEYDEMYGIEDEYDQQFADELEVLAEMDNGELTDMLFRKCNLIALFYYFILTFGVRSFCNCALYQVSLPCTLFTAPKAKRQKQDASVVKRLFDSQQTDEVTAPTTRTDDITPPSSPEQYESTHSSASSRPTRAVLDVSGFAAFSQTPQRTAAAAVTASQCVLKRPPLDGEYITVTDSSGNRVYLRQKENTGRKVISSLHLDGSLGLLSEPFAVLRVQVAERVSPRLFLMSIVIVHSGVTEQFGEFGGPEVEEEEEDNEDEDEEGRRSRLWVDRFSPHHYTELLSDDFTNRCLLKWLKLWDTVVFGRERKVRPPQVDRQAPAQAQAKNPYQNKFKPNQAAENTNFKTFKTKSQITEEILEAELDNHKRPKFKVAMLSGPPGLGKTTLAHVIAKHAGYNVVEINASDDRSAEVFQRRIDTATQMKSVLGTNQRPNCLIIDEIDGAPTAAINILLATLNRKDGHGGEEGGETTKKKKKKDGVLLRPIICICNDLYVPALRPLRLQAFLLAFPQTQPTRLTQRLSEISRVQGMKADTGTLMALCEKTDNDIRSCINTLQFLHGRGQRMVDTRTVQSVAVGQKDQNKGLFHLWQETFQLPRVKRKRVGPGFDEGPGEGGGAQRFQHILFLAQSSGEYDKVSQGLYDNYLSMRVRDPNMHLVCEGLQWLSFSDQLNQTIMHGQNFSLMRYLPFLSVTFHFLFAHAHVPRLSYPHSQHDASTRLQTNRNALSTMMADIPPAVRSRISELSLSADILTLLLDILCPKLRPVNPQLFSTREKEQMRELIDTMLAYNLSYRQDRTPEGQYTYILEPRVDEAVKFPGLPPRRQLTYQAKQTISREMEQEKMRRAEHLMMLRNPAAVRLICDPKPKKNHQQRLETIVRQTTVEIRPEVDFFGRAVAPKPQKVLTSETGEKSVEQSMGTAVGNSHVWFRFNEGVSNAVRRNVYIRELL</sequence>
<keyword evidence="13" id="KW-1185">Reference proteome</keyword>
<feature type="domain" description="AAA+ ATPase" evidence="11">
    <location>
        <begin position="370"/>
        <end position="515"/>
    </location>
</feature>
<evidence type="ECO:0000256" key="9">
    <source>
        <dbReference type="SAM" id="MobiDB-lite"/>
    </source>
</evidence>
<evidence type="ECO:0000259" key="11">
    <source>
        <dbReference type="SMART" id="SM00382"/>
    </source>
</evidence>
<evidence type="ECO:0000256" key="8">
    <source>
        <dbReference type="ARBA" id="ARBA00043975"/>
    </source>
</evidence>
<evidence type="ECO:0000256" key="6">
    <source>
        <dbReference type="ARBA" id="ARBA00023242"/>
    </source>
</evidence>
<reference evidence="12" key="2">
    <citation type="submission" date="2025-09" db="UniProtKB">
        <authorList>
            <consortium name="Ensembl"/>
        </authorList>
    </citation>
    <scope>IDENTIFICATION</scope>
</reference>
<dbReference type="SUPFAM" id="SSF52540">
    <property type="entry name" value="P-loop containing nucleoside triphosphate hydrolases"/>
    <property type="match status" value="1"/>
</dbReference>
<keyword evidence="10" id="KW-0812">Transmembrane</keyword>
<evidence type="ECO:0000313" key="13">
    <source>
        <dbReference type="Proteomes" id="UP000694546"/>
    </source>
</evidence>
<dbReference type="InterPro" id="IPR027417">
    <property type="entry name" value="P-loop_NTPase"/>
</dbReference>
<dbReference type="OMA" id="RWLKGWE"/>
<keyword evidence="10" id="KW-0472">Membrane</keyword>
<keyword evidence="10" id="KW-1133">Transmembrane helix</keyword>
<dbReference type="Gene3D" id="3.40.50.300">
    <property type="entry name" value="P-loop containing nucleotide triphosphate hydrolases"/>
    <property type="match status" value="1"/>
</dbReference>
<keyword evidence="6" id="KW-0539">Nucleus</keyword>
<dbReference type="GO" id="GO:0006260">
    <property type="term" value="P:DNA replication"/>
    <property type="evidence" value="ECO:0007669"/>
    <property type="project" value="UniProtKB-KW"/>
</dbReference>
<evidence type="ECO:0000256" key="7">
    <source>
        <dbReference type="ARBA" id="ARBA00023306"/>
    </source>
</evidence>
<dbReference type="SMART" id="SM00382">
    <property type="entry name" value="AAA"/>
    <property type="match status" value="1"/>
</dbReference>
<dbReference type="GeneTree" id="ENSGT00550000075029"/>
<protein>
    <recommendedName>
        <fullName evidence="11">AAA+ ATPase domain-containing protein</fullName>
    </recommendedName>
</protein>
<keyword evidence="7" id="KW-0131">Cell cycle</keyword>
<evidence type="ECO:0000313" key="12">
    <source>
        <dbReference type="Ensembl" id="ENSGMOP00000040645.1"/>
    </source>
</evidence>
<comment type="subcellular location">
    <subcellularLocation>
        <location evidence="1">Nucleus</location>
    </subcellularLocation>
</comment>
<dbReference type="PANTHER" id="PTHR46765:SF1">
    <property type="entry name" value="P-LOOP CONTAINING NUCLEOSIDE TRIPHOSPHATE HYDROLASES SUPERFAMILY PROTEIN"/>
    <property type="match status" value="1"/>
</dbReference>
<keyword evidence="4" id="KW-0067">ATP-binding</keyword>
<dbReference type="InterPro" id="IPR053016">
    <property type="entry name" value="CTF18-RFC_complex"/>
</dbReference>
<dbReference type="CDD" id="cd00009">
    <property type="entry name" value="AAA"/>
    <property type="match status" value="1"/>
</dbReference>
<evidence type="ECO:0000256" key="4">
    <source>
        <dbReference type="ARBA" id="ARBA00022840"/>
    </source>
</evidence>
<dbReference type="GO" id="GO:0005524">
    <property type="term" value="F:ATP binding"/>
    <property type="evidence" value="ECO:0007669"/>
    <property type="project" value="UniProtKB-KW"/>
</dbReference>
<gene>
    <name evidence="12" type="primary">chtf18</name>
</gene>
<evidence type="ECO:0000256" key="5">
    <source>
        <dbReference type="ARBA" id="ARBA00023125"/>
    </source>
</evidence>
<dbReference type="GO" id="GO:0005634">
    <property type="term" value="C:nucleus"/>
    <property type="evidence" value="ECO:0007669"/>
    <property type="project" value="UniProtKB-SubCell"/>
</dbReference>
<dbReference type="Proteomes" id="UP000694546">
    <property type="component" value="Chromosome 3"/>
</dbReference>
<accession>A0A8C5B337</accession>
<dbReference type="InterPro" id="IPR047854">
    <property type="entry name" value="RFC_lid"/>
</dbReference>
<dbReference type="CDD" id="cd18140">
    <property type="entry name" value="HLD_clamp_RFC"/>
    <property type="match status" value="1"/>
</dbReference>
<dbReference type="Ensembl" id="ENSGMOT00000024684.1">
    <property type="protein sequence ID" value="ENSGMOP00000040645.1"/>
    <property type="gene ID" value="ENSGMOG00000006228.2"/>
</dbReference>
<feature type="transmembrane region" description="Helical" evidence="10">
    <location>
        <begin position="46"/>
        <end position="67"/>
    </location>
</feature>
<organism evidence="12 13">
    <name type="scientific">Gadus morhua</name>
    <name type="common">Atlantic cod</name>
    <dbReference type="NCBI Taxonomy" id="8049"/>
    <lineage>
        <taxon>Eukaryota</taxon>
        <taxon>Metazoa</taxon>
        <taxon>Chordata</taxon>
        <taxon>Craniata</taxon>
        <taxon>Vertebrata</taxon>
        <taxon>Euteleostomi</taxon>
        <taxon>Actinopterygii</taxon>
        <taxon>Neopterygii</taxon>
        <taxon>Teleostei</taxon>
        <taxon>Neoteleostei</taxon>
        <taxon>Acanthomorphata</taxon>
        <taxon>Zeiogadaria</taxon>
        <taxon>Gadariae</taxon>
        <taxon>Gadiformes</taxon>
        <taxon>Gadoidei</taxon>
        <taxon>Gadidae</taxon>
        <taxon>Gadus</taxon>
    </lineage>
</organism>
<feature type="compositionally biased region" description="Acidic residues" evidence="9">
    <location>
        <begin position="250"/>
        <end position="263"/>
    </location>
</feature>
<dbReference type="GO" id="GO:0003677">
    <property type="term" value="F:DNA binding"/>
    <property type="evidence" value="ECO:0007669"/>
    <property type="project" value="UniProtKB-KW"/>
</dbReference>
<comment type="similarity">
    <text evidence="8">Belongs to the activator 1 small subunits family. CTF18 subfamily.</text>
</comment>
<proteinExistence type="inferred from homology"/>
<reference evidence="12" key="1">
    <citation type="submission" date="2025-08" db="UniProtKB">
        <authorList>
            <consortium name="Ensembl"/>
        </authorList>
    </citation>
    <scope>IDENTIFICATION</scope>
</reference>